<keyword evidence="4" id="KW-0804">Transcription</keyword>
<evidence type="ECO:0000259" key="5">
    <source>
        <dbReference type="PROSITE" id="PS50931"/>
    </source>
</evidence>
<dbReference type="Gene3D" id="1.10.10.10">
    <property type="entry name" value="Winged helix-like DNA-binding domain superfamily/Winged helix DNA-binding domain"/>
    <property type="match status" value="1"/>
</dbReference>
<dbReference type="Gene3D" id="3.40.190.10">
    <property type="entry name" value="Periplasmic binding protein-like II"/>
    <property type="match status" value="2"/>
</dbReference>
<gene>
    <name evidence="6" type="ORF">DKW60_16405</name>
</gene>
<keyword evidence="3" id="KW-0238">DNA-binding</keyword>
<evidence type="ECO:0000256" key="2">
    <source>
        <dbReference type="ARBA" id="ARBA00023015"/>
    </source>
</evidence>
<dbReference type="OrthoDB" id="5293066at2"/>
<proteinExistence type="inferred from homology"/>
<dbReference type="GO" id="GO:0000976">
    <property type="term" value="F:transcription cis-regulatory region binding"/>
    <property type="evidence" value="ECO:0007669"/>
    <property type="project" value="TreeGrafter"/>
</dbReference>
<dbReference type="EMBL" id="QGKM01000053">
    <property type="protein sequence ID" value="PWQ94821.1"/>
    <property type="molecule type" value="Genomic_DNA"/>
</dbReference>
<evidence type="ECO:0000256" key="1">
    <source>
        <dbReference type="ARBA" id="ARBA00009437"/>
    </source>
</evidence>
<evidence type="ECO:0000313" key="6">
    <source>
        <dbReference type="EMBL" id="PWQ94821.1"/>
    </source>
</evidence>
<feature type="domain" description="HTH lysR-type" evidence="5">
    <location>
        <begin position="11"/>
        <end position="68"/>
    </location>
</feature>
<organism evidence="6 7">
    <name type="scientific">Leucothrix pacifica</name>
    <dbReference type="NCBI Taxonomy" id="1247513"/>
    <lineage>
        <taxon>Bacteria</taxon>
        <taxon>Pseudomonadati</taxon>
        <taxon>Pseudomonadota</taxon>
        <taxon>Gammaproteobacteria</taxon>
        <taxon>Thiotrichales</taxon>
        <taxon>Thiotrichaceae</taxon>
        <taxon>Leucothrix</taxon>
    </lineage>
</organism>
<accession>A0A317C9H6</accession>
<dbReference type="GO" id="GO:0003700">
    <property type="term" value="F:DNA-binding transcription factor activity"/>
    <property type="evidence" value="ECO:0007669"/>
    <property type="project" value="InterPro"/>
</dbReference>
<evidence type="ECO:0000256" key="3">
    <source>
        <dbReference type="ARBA" id="ARBA00023125"/>
    </source>
</evidence>
<comment type="caution">
    <text evidence="6">The sequence shown here is derived from an EMBL/GenBank/DDBJ whole genome shotgun (WGS) entry which is preliminary data.</text>
</comment>
<dbReference type="PANTHER" id="PTHR30126:SF91">
    <property type="entry name" value="LYSR FAMILY TRANSCRIPTIONAL REGULATOR"/>
    <property type="match status" value="1"/>
</dbReference>
<dbReference type="Proteomes" id="UP000245539">
    <property type="component" value="Unassembled WGS sequence"/>
</dbReference>
<keyword evidence="2" id="KW-0805">Transcription regulation</keyword>
<dbReference type="InterPro" id="IPR036388">
    <property type="entry name" value="WH-like_DNA-bd_sf"/>
</dbReference>
<dbReference type="PANTHER" id="PTHR30126">
    <property type="entry name" value="HTH-TYPE TRANSCRIPTIONAL REGULATOR"/>
    <property type="match status" value="1"/>
</dbReference>
<sequence>MQPSMNSNYKIDLDSLRVIEAIVDQGSFSGAAAVLHRVPSTISYTVSKLESLFNVNFFEREKQGVRLTEAGQELVRHSRHLLQVADDAQRSIERIASGWESELRITLGDLVNPNALLPLFNHLLEQSPKMHIRTNIEVLNGVWDSLATNRADIVIGADIFIPEVIGAVSTSDLGNFDFVFAVAADHPLASVEEPLSHDDIKPYHVVAVADTSRNIPHRSIGLLDGQAVLTVPDHKVKLEAQRLGLGVGTVARQLAQPYIDDGSMVIKATEMGSDRPFPMICAWKKHHKGLGLKWLVEQLQKDEIKLQLLDVH</sequence>
<name>A0A317C9H6_9GAMM</name>
<dbReference type="Pfam" id="PF00126">
    <property type="entry name" value="HTH_1"/>
    <property type="match status" value="1"/>
</dbReference>
<dbReference type="SUPFAM" id="SSF46785">
    <property type="entry name" value="Winged helix' DNA-binding domain"/>
    <property type="match status" value="1"/>
</dbReference>
<dbReference type="PROSITE" id="PS50931">
    <property type="entry name" value="HTH_LYSR"/>
    <property type="match status" value="1"/>
</dbReference>
<reference evidence="6 7" key="1">
    <citation type="submission" date="2018-05" db="EMBL/GenBank/DDBJ databases">
        <title>Leucothrix arctica sp. nov., isolated from Arctic seawater.</title>
        <authorList>
            <person name="Choi A."/>
            <person name="Baek K."/>
        </authorList>
    </citation>
    <scope>NUCLEOTIDE SEQUENCE [LARGE SCALE GENOMIC DNA]</scope>
    <source>
        <strain evidence="6 7">JCM 18388</strain>
    </source>
</reference>
<protein>
    <submittedName>
        <fullName evidence="6">LysR family transcriptional regulator</fullName>
    </submittedName>
</protein>
<dbReference type="Pfam" id="PF03466">
    <property type="entry name" value="LysR_substrate"/>
    <property type="match status" value="1"/>
</dbReference>
<dbReference type="AlphaFoldDB" id="A0A317C9H6"/>
<dbReference type="InterPro" id="IPR005119">
    <property type="entry name" value="LysR_subst-bd"/>
</dbReference>
<keyword evidence="7" id="KW-1185">Reference proteome</keyword>
<dbReference type="SUPFAM" id="SSF53850">
    <property type="entry name" value="Periplasmic binding protein-like II"/>
    <property type="match status" value="1"/>
</dbReference>
<dbReference type="FunFam" id="1.10.10.10:FF:000001">
    <property type="entry name" value="LysR family transcriptional regulator"/>
    <property type="match status" value="1"/>
</dbReference>
<dbReference type="InterPro" id="IPR036390">
    <property type="entry name" value="WH_DNA-bd_sf"/>
</dbReference>
<dbReference type="InterPro" id="IPR000847">
    <property type="entry name" value="LysR_HTH_N"/>
</dbReference>
<evidence type="ECO:0000313" key="7">
    <source>
        <dbReference type="Proteomes" id="UP000245539"/>
    </source>
</evidence>
<evidence type="ECO:0000256" key="4">
    <source>
        <dbReference type="ARBA" id="ARBA00023163"/>
    </source>
</evidence>
<comment type="similarity">
    <text evidence="1">Belongs to the LysR transcriptional regulatory family.</text>
</comment>